<dbReference type="AlphaFoldDB" id="A0A3E0D8U0"/>
<dbReference type="OrthoDB" id="1028464at2"/>
<accession>A0A3E0D8U0</accession>
<evidence type="ECO:0000313" key="1">
    <source>
        <dbReference type="EMBL" id="REG78505.1"/>
    </source>
</evidence>
<dbReference type="EMBL" id="QUNF01000033">
    <property type="protein sequence ID" value="REG78505.1"/>
    <property type="molecule type" value="Genomic_DNA"/>
</dbReference>
<dbReference type="Proteomes" id="UP000256405">
    <property type="component" value="Unassembled WGS sequence"/>
</dbReference>
<protein>
    <submittedName>
        <fullName evidence="1">Uncharacterized protein</fullName>
    </submittedName>
</protein>
<evidence type="ECO:0000313" key="2">
    <source>
        <dbReference type="Proteomes" id="UP000256405"/>
    </source>
</evidence>
<gene>
    <name evidence="1" type="ORF">C8N25_13339</name>
</gene>
<reference evidence="1 2" key="1">
    <citation type="submission" date="2018-08" db="EMBL/GenBank/DDBJ databases">
        <title>Genomic Encyclopedia of Archaeal and Bacterial Type Strains, Phase II (KMG-II): from individual species to whole genera.</title>
        <authorList>
            <person name="Goeker M."/>
        </authorList>
    </citation>
    <scope>NUCLEOTIDE SEQUENCE [LARGE SCALE GENOMIC DNA]</scope>
    <source>
        <strain evidence="1 2">DSM 15986</strain>
    </source>
</reference>
<name>A0A3E0D8U0_9BACT</name>
<keyword evidence="2" id="KW-1185">Reference proteome</keyword>
<sequence>MSIGKEIKKKVNGDWQNAFSELSLYAQSKLYKVVSPLIIGLELIKSPFTDSYSPYLVIYPLWKKDLKAIFDYPILLRDFKTKKGFQYDIPYENHGMFFDDVLDSIRKQSPLPFEGNISLKQLVAVLDEYSKTPPLSASPNSYLQADLQKAKLKIALTVSSEEAQSILEQIHKRNWDVNHFKACGININKWFQSLHDAIVERDEFLNQIDASKQNKKIANLQSSELTE</sequence>
<dbReference type="RefSeq" id="WP_086541061.1">
    <property type="nucleotide sequence ID" value="NZ_MSSW01000017.1"/>
</dbReference>
<proteinExistence type="predicted"/>
<organism evidence="1 2">
    <name type="scientific">Algoriphagus antarcticus</name>
    <dbReference type="NCBI Taxonomy" id="238540"/>
    <lineage>
        <taxon>Bacteria</taxon>
        <taxon>Pseudomonadati</taxon>
        <taxon>Bacteroidota</taxon>
        <taxon>Cytophagia</taxon>
        <taxon>Cytophagales</taxon>
        <taxon>Cyclobacteriaceae</taxon>
        <taxon>Algoriphagus</taxon>
    </lineage>
</organism>
<comment type="caution">
    <text evidence="1">The sequence shown here is derived from an EMBL/GenBank/DDBJ whole genome shotgun (WGS) entry which is preliminary data.</text>
</comment>